<reference evidence="3" key="1">
    <citation type="submission" date="2014-03" db="EMBL/GenBank/DDBJ databases">
        <title>Draft Genome Sequence of Mycobacterium cosmeticum DSM 44829.</title>
        <authorList>
            <person name="Croce O."/>
            <person name="Robert C."/>
            <person name="Raoult D."/>
            <person name="Drancourt M."/>
        </authorList>
    </citation>
    <scope>NUCLEOTIDE SEQUENCE [LARGE SCALE GENOMIC DNA]</scope>
    <source>
        <strain evidence="3">DSM 44829</strain>
    </source>
</reference>
<proteinExistence type="predicted"/>
<dbReference type="InterPro" id="IPR029058">
    <property type="entry name" value="AB_hydrolase_fold"/>
</dbReference>
<feature type="domain" description="AB hydrolase-1" evidence="2">
    <location>
        <begin position="43"/>
        <end position="264"/>
    </location>
</feature>
<keyword evidence="4" id="KW-1185">Reference proteome</keyword>
<evidence type="ECO:0000313" key="3">
    <source>
        <dbReference type="EMBL" id="CDO09240.1"/>
    </source>
</evidence>
<gene>
    <name evidence="3" type="ORF">BN977_04060</name>
</gene>
<dbReference type="InterPro" id="IPR000073">
    <property type="entry name" value="AB_hydrolase_1"/>
</dbReference>
<dbReference type="STRING" id="258533.BN977_04060"/>
<dbReference type="eggNOG" id="COG1073">
    <property type="taxonomic scope" value="Bacteria"/>
</dbReference>
<dbReference type="PANTHER" id="PTHR37017">
    <property type="entry name" value="AB HYDROLASE-1 DOMAIN-CONTAINING PROTEIN-RELATED"/>
    <property type="match status" value="1"/>
</dbReference>
<dbReference type="Pfam" id="PF12697">
    <property type="entry name" value="Abhydrolase_6"/>
    <property type="match status" value="1"/>
</dbReference>
<keyword evidence="3" id="KW-0378">Hydrolase</keyword>
<dbReference type="Proteomes" id="UP000028870">
    <property type="component" value="Unassembled WGS sequence"/>
</dbReference>
<dbReference type="InterPro" id="IPR052897">
    <property type="entry name" value="Sec-Metab_Biosynth_Hydrolase"/>
</dbReference>
<dbReference type="Gene3D" id="3.40.50.1820">
    <property type="entry name" value="alpha/beta hydrolase"/>
    <property type="match status" value="1"/>
</dbReference>
<dbReference type="RefSeq" id="WP_084172630.1">
    <property type="nucleotide sequence ID" value="NZ_CCBB010000003.1"/>
</dbReference>
<feature type="signal peptide" evidence="1">
    <location>
        <begin position="1"/>
        <end position="26"/>
    </location>
</feature>
<dbReference type="SUPFAM" id="SSF53474">
    <property type="entry name" value="alpha/beta-Hydrolases"/>
    <property type="match status" value="1"/>
</dbReference>
<feature type="chain" id="PRO_5004919563" evidence="1">
    <location>
        <begin position="27"/>
        <end position="275"/>
    </location>
</feature>
<dbReference type="EMBL" id="CCBB010000003">
    <property type="protein sequence ID" value="CDO09240.1"/>
    <property type="molecule type" value="Genomic_DNA"/>
</dbReference>
<dbReference type="PANTHER" id="PTHR37017:SF11">
    <property type="entry name" value="ESTERASE_LIPASE_THIOESTERASE DOMAIN-CONTAINING PROTEIN"/>
    <property type="match status" value="1"/>
</dbReference>
<keyword evidence="1" id="KW-0732">Signal</keyword>
<evidence type="ECO:0000256" key="1">
    <source>
        <dbReference type="SAM" id="SignalP"/>
    </source>
</evidence>
<dbReference type="GO" id="GO:0016787">
    <property type="term" value="F:hydrolase activity"/>
    <property type="evidence" value="ECO:0007669"/>
    <property type="project" value="UniProtKB-KW"/>
</dbReference>
<name>W9BL91_MYCCO</name>
<dbReference type="PROSITE" id="PS51257">
    <property type="entry name" value="PROKAR_LIPOPROTEIN"/>
    <property type="match status" value="1"/>
</dbReference>
<reference evidence="3" key="2">
    <citation type="submission" date="2014-03" db="EMBL/GenBank/DDBJ databases">
        <authorList>
            <person name="Urmite Genomes"/>
        </authorList>
    </citation>
    <scope>NUCLEOTIDE SEQUENCE</scope>
    <source>
        <strain evidence="3">DSM 44829</strain>
    </source>
</reference>
<dbReference type="AlphaFoldDB" id="W9BL91"/>
<comment type="caution">
    <text evidence="3">The sequence shown here is derived from an EMBL/GenBank/DDBJ whole genome shotgun (WGS) entry which is preliminary data.</text>
</comment>
<evidence type="ECO:0000313" key="4">
    <source>
        <dbReference type="Proteomes" id="UP000028870"/>
    </source>
</evidence>
<protein>
    <submittedName>
        <fullName evidence="3">Alpha/beta hydrolase</fullName>
    </submittedName>
</protein>
<evidence type="ECO:0000259" key="2">
    <source>
        <dbReference type="Pfam" id="PF12697"/>
    </source>
</evidence>
<organism evidence="3 4">
    <name type="scientific">Mycolicibacterium cosmeticum</name>
    <dbReference type="NCBI Taxonomy" id="258533"/>
    <lineage>
        <taxon>Bacteria</taxon>
        <taxon>Bacillati</taxon>
        <taxon>Actinomycetota</taxon>
        <taxon>Actinomycetes</taxon>
        <taxon>Mycobacteriales</taxon>
        <taxon>Mycobacteriaceae</taxon>
        <taxon>Mycolicibacterium</taxon>
    </lineage>
</organism>
<sequence length="275" mass="28056">MRFTSLLTTMTAGAVLALSACGGASAEQPGSPDQPAPAAKPTVVLVHGAFADSSSWNGVVASLKRDGYPVIAAANPLRGLHDDAAYVAAVLKSVPGPVVLAGHSYGGSVMSEAAAGNPNVKALVYIASFILEPGESTSELAGKFPGGQLGPALQTVAAPLPSGGTANDLYIKQEDFQRVFAADVAPEVTELMAATQRPITEDALNEPASKAAWKNIPSWNMVTTADLAIPAESMRFMGDRATSHSVEIDASHAVTVSHPDAVAELIGQAARATAS</sequence>
<accession>W9BL91</accession>